<keyword evidence="1" id="KW-0238">DNA-binding</keyword>
<evidence type="ECO:0000256" key="2">
    <source>
        <dbReference type="ARBA" id="ARBA00023172"/>
    </source>
</evidence>
<dbReference type="PANTHER" id="PTHR30349">
    <property type="entry name" value="PHAGE INTEGRASE-RELATED"/>
    <property type="match status" value="1"/>
</dbReference>
<organism evidence="4">
    <name type="scientific">bioreactor metagenome</name>
    <dbReference type="NCBI Taxonomy" id="1076179"/>
    <lineage>
        <taxon>unclassified sequences</taxon>
        <taxon>metagenomes</taxon>
        <taxon>ecological metagenomes</taxon>
    </lineage>
</organism>
<dbReference type="InterPro" id="IPR013762">
    <property type="entry name" value="Integrase-like_cat_sf"/>
</dbReference>
<accession>A0A645GT71</accession>
<sequence length="80" mass="9155">MTSRSVQRLVDYYAKRAHLTVKLSPHGIRHSFATDLLINGAGLRDVQEMLGHKNIATTQIYTHVTQPQLKKIYDKNHSKL</sequence>
<evidence type="ECO:0000256" key="1">
    <source>
        <dbReference type="ARBA" id="ARBA00023125"/>
    </source>
</evidence>
<proteinExistence type="predicted"/>
<evidence type="ECO:0000313" key="4">
    <source>
        <dbReference type="EMBL" id="MPN28999.1"/>
    </source>
</evidence>
<dbReference type="GO" id="GO:0015074">
    <property type="term" value="P:DNA integration"/>
    <property type="evidence" value="ECO:0007669"/>
    <property type="project" value="InterPro"/>
</dbReference>
<evidence type="ECO:0000259" key="3">
    <source>
        <dbReference type="PROSITE" id="PS51898"/>
    </source>
</evidence>
<comment type="caution">
    <text evidence="4">The sequence shown here is derived from an EMBL/GenBank/DDBJ whole genome shotgun (WGS) entry which is preliminary data.</text>
</comment>
<dbReference type="PANTHER" id="PTHR30349:SF41">
    <property type="entry name" value="INTEGRASE_RECOMBINASE PROTEIN MJ0367-RELATED"/>
    <property type="match status" value="1"/>
</dbReference>
<reference evidence="4" key="1">
    <citation type="submission" date="2019-08" db="EMBL/GenBank/DDBJ databases">
        <authorList>
            <person name="Kucharzyk K."/>
            <person name="Murdoch R.W."/>
            <person name="Higgins S."/>
            <person name="Loffler F."/>
        </authorList>
    </citation>
    <scope>NUCLEOTIDE SEQUENCE</scope>
</reference>
<dbReference type="InterPro" id="IPR002104">
    <property type="entry name" value="Integrase_catalytic"/>
</dbReference>
<keyword evidence="2" id="KW-0233">DNA recombination</keyword>
<gene>
    <name evidence="4" type="primary">xerD_114</name>
    <name evidence="4" type="ORF">SDC9_176447</name>
</gene>
<dbReference type="GO" id="GO:0006310">
    <property type="term" value="P:DNA recombination"/>
    <property type="evidence" value="ECO:0007669"/>
    <property type="project" value="UniProtKB-KW"/>
</dbReference>
<dbReference type="GO" id="GO:0003677">
    <property type="term" value="F:DNA binding"/>
    <property type="evidence" value="ECO:0007669"/>
    <property type="project" value="UniProtKB-KW"/>
</dbReference>
<dbReference type="Pfam" id="PF00589">
    <property type="entry name" value="Phage_integrase"/>
    <property type="match status" value="1"/>
</dbReference>
<dbReference type="InterPro" id="IPR011010">
    <property type="entry name" value="DNA_brk_join_enz"/>
</dbReference>
<feature type="domain" description="Tyr recombinase" evidence="3">
    <location>
        <begin position="1"/>
        <end position="74"/>
    </location>
</feature>
<dbReference type="SUPFAM" id="SSF56349">
    <property type="entry name" value="DNA breaking-rejoining enzymes"/>
    <property type="match status" value="1"/>
</dbReference>
<dbReference type="InterPro" id="IPR050090">
    <property type="entry name" value="Tyrosine_recombinase_XerCD"/>
</dbReference>
<dbReference type="AlphaFoldDB" id="A0A645GT71"/>
<dbReference type="EMBL" id="VSSQ01079488">
    <property type="protein sequence ID" value="MPN28999.1"/>
    <property type="molecule type" value="Genomic_DNA"/>
</dbReference>
<protein>
    <submittedName>
        <fullName evidence="4">Tyrosine recombinase XerD</fullName>
    </submittedName>
</protein>
<dbReference type="Gene3D" id="1.10.443.10">
    <property type="entry name" value="Intergrase catalytic core"/>
    <property type="match status" value="1"/>
</dbReference>
<dbReference type="PROSITE" id="PS51898">
    <property type="entry name" value="TYR_RECOMBINASE"/>
    <property type="match status" value="1"/>
</dbReference>
<name>A0A645GT71_9ZZZZ</name>